<dbReference type="InterPro" id="IPR011701">
    <property type="entry name" value="MFS"/>
</dbReference>
<accession>A0A6J8AH34</accession>
<proteinExistence type="predicted"/>
<dbReference type="GO" id="GO:0022857">
    <property type="term" value="F:transmembrane transporter activity"/>
    <property type="evidence" value="ECO:0007669"/>
    <property type="project" value="InterPro"/>
</dbReference>
<feature type="domain" description="Major facilitator superfamily (MFS) profile" evidence="8">
    <location>
        <begin position="1"/>
        <end position="285"/>
    </location>
</feature>
<evidence type="ECO:0000313" key="9">
    <source>
        <dbReference type="EMBL" id="CAC5367973.1"/>
    </source>
</evidence>
<dbReference type="PROSITE" id="PS50850">
    <property type="entry name" value="MFS"/>
    <property type="match status" value="1"/>
</dbReference>
<evidence type="ECO:0000259" key="8">
    <source>
        <dbReference type="PROSITE" id="PS50850"/>
    </source>
</evidence>
<evidence type="ECO:0000256" key="5">
    <source>
        <dbReference type="ARBA" id="ARBA00023136"/>
    </source>
</evidence>
<evidence type="ECO:0000256" key="1">
    <source>
        <dbReference type="ARBA" id="ARBA00004141"/>
    </source>
</evidence>
<keyword evidence="3 7" id="KW-0812">Transmembrane</keyword>
<dbReference type="EMBL" id="CACVKT020001420">
    <property type="protein sequence ID" value="CAC5367973.1"/>
    <property type="molecule type" value="Genomic_DNA"/>
</dbReference>
<dbReference type="Proteomes" id="UP000507470">
    <property type="component" value="Unassembled WGS sequence"/>
</dbReference>
<feature type="transmembrane region" description="Helical" evidence="7">
    <location>
        <begin position="197"/>
        <end position="218"/>
    </location>
</feature>
<comment type="subcellular location">
    <subcellularLocation>
        <location evidence="1">Membrane</location>
        <topology evidence="1">Multi-pass membrane protein</topology>
    </subcellularLocation>
</comment>
<keyword evidence="2" id="KW-0813">Transport</keyword>
<feature type="transmembrane region" description="Helical" evidence="7">
    <location>
        <begin position="142"/>
        <end position="162"/>
    </location>
</feature>
<dbReference type="PANTHER" id="PTHR23511">
    <property type="entry name" value="SYNAPTIC VESICLE GLYCOPROTEIN 2"/>
    <property type="match status" value="1"/>
</dbReference>
<dbReference type="PANTHER" id="PTHR23511:SF5">
    <property type="entry name" value="MAJOR FACILITATOR-TYPE TRANSPORTER HXNZ-RELATED"/>
    <property type="match status" value="1"/>
</dbReference>
<gene>
    <name evidence="9" type="ORF">MCOR_7690</name>
</gene>
<dbReference type="Gene3D" id="1.20.1250.20">
    <property type="entry name" value="MFS general substrate transporter like domains"/>
    <property type="match status" value="1"/>
</dbReference>
<protein>
    <recommendedName>
        <fullName evidence="8">Major facilitator superfamily (MFS) profile domain-containing protein</fullName>
    </recommendedName>
</protein>
<dbReference type="Pfam" id="PF07690">
    <property type="entry name" value="MFS_1"/>
    <property type="match status" value="1"/>
</dbReference>
<dbReference type="InterPro" id="IPR036259">
    <property type="entry name" value="MFS_trans_sf"/>
</dbReference>
<dbReference type="GO" id="GO:0016020">
    <property type="term" value="C:membrane"/>
    <property type="evidence" value="ECO:0007669"/>
    <property type="project" value="UniProtKB-SubCell"/>
</dbReference>
<evidence type="ECO:0000313" key="10">
    <source>
        <dbReference type="Proteomes" id="UP000507470"/>
    </source>
</evidence>
<dbReference type="InterPro" id="IPR020846">
    <property type="entry name" value="MFS_dom"/>
</dbReference>
<keyword evidence="10" id="KW-1185">Reference proteome</keyword>
<keyword evidence="4 7" id="KW-1133">Transmembrane helix</keyword>
<dbReference type="OrthoDB" id="10262656at2759"/>
<feature type="transmembrane region" description="Helical" evidence="7">
    <location>
        <begin position="29"/>
        <end position="49"/>
    </location>
</feature>
<dbReference type="AlphaFoldDB" id="A0A6J8AH34"/>
<evidence type="ECO:0000256" key="6">
    <source>
        <dbReference type="SAM" id="MobiDB-lite"/>
    </source>
</evidence>
<name>A0A6J8AH34_MYTCO</name>
<feature type="transmembrane region" description="Helical" evidence="7">
    <location>
        <begin position="111"/>
        <end position="130"/>
    </location>
</feature>
<feature type="transmembrane region" description="Helical" evidence="7">
    <location>
        <begin position="230"/>
        <end position="254"/>
    </location>
</feature>
<reference evidence="9 10" key="1">
    <citation type="submission" date="2020-06" db="EMBL/GenBank/DDBJ databases">
        <authorList>
            <person name="Li R."/>
            <person name="Bekaert M."/>
        </authorList>
    </citation>
    <scope>NUCLEOTIDE SEQUENCE [LARGE SCALE GENOMIC DNA]</scope>
    <source>
        <strain evidence="10">wild</strain>
    </source>
</reference>
<feature type="transmembrane region" description="Helical" evidence="7">
    <location>
        <begin position="260"/>
        <end position="280"/>
    </location>
</feature>
<evidence type="ECO:0000256" key="3">
    <source>
        <dbReference type="ARBA" id="ARBA00022692"/>
    </source>
</evidence>
<evidence type="ECO:0000256" key="2">
    <source>
        <dbReference type="ARBA" id="ARBA00022448"/>
    </source>
</evidence>
<dbReference type="SUPFAM" id="SSF103473">
    <property type="entry name" value="MFS general substrate transporter"/>
    <property type="match status" value="1"/>
</dbReference>
<feature type="region of interest" description="Disordered" evidence="6">
    <location>
        <begin position="287"/>
        <end position="308"/>
    </location>
</feature>
<keyword evidence="5 7" id="KW-0472">Membrane</keyword>
<feature type="transmembrane region" description="Helical" evidence="7">
    <location>
        <begin position="174"/>
        <end position="191"/>
    </location>
</feature>
<organism evidence="9 10">
    <name type="scientific">Mytilus coruscus</name>
    <name type="common">Sea mussel</name>
    <dbReference type="NCBI Taxonomy" id="42192"/>
    <lineage>
        <taxon>Eukaryota</taxon>
        <taxon>Metazoa</taxon>
        <taxon>Spiralia</taxon>
        <taxon>Lophotrochozoa</taxon>
        <taxon>Mollusca</taxon>
        <taxon>Bivalvia</taxon>
        <taxon>Autobranchia</taxon>
        <taxon>Pteriomorphia</taxon>
        <taxon>Mytilida</taxon>
        <taxon>Mytiloidea</taxon>
        <taxon>Mytilidae</taxon>
        <taxon>Mytilinae</taxon>
        <taxon>Mytilus</taxon>
    </lineage>
</organism>
<sequence length="315" mass="34825">MVAITFCGALGAILTGGLAWWLLPKYGWQTLLGACAAPSVAVCGIALLFGEESPRYLFVSGQKAKGTKLLKKIALQNGAEIENVTITVPPTSERGRIQDLFKPEHLSSTTFIILIWFLQATGYWGVTVYLPEYITSLGVDGYFNMFMVFIGELPGLCLAMIFVEKHMLGRIKSLRVFSLGTCLSLIVFAVVDLDFLKAAVVIVCYFFMVPIYSLLNTYTPEIYPTNMRGVAMATVNAIIEIPGLITPFVGATLLSHPSKWLYPVVWSIVFFVQFCLMFGLRHETAGDSLRDSDSQRKKDDESPVSSRDEFLITAL</sequence>
<evidence type="ECO:0000256" key="7">
    <source>
        <dbReference type="SAM" id="Phobius"/>
    </source>
</evidence>
<evidence type="ECO:0000256" key="4">
    <source>
        <dbReference type="ARBA" id="ARBA00022989"/>
    </source>
</evidence>